<evidence type="ECO:0000313" key="1">
    <source>
        <dbReference type="EMBL" id="MFC7308685.1"/>
    </source>
</evidence>
<dbReference type="RefSeq" id="WP_381836918.1">
    <property type="nucleotide sequence ID" value="NZ_JBHTCF010000017.1"/>
</dbReference>
<proteinExistence type="predicted"/>
<name>A0ABW2JR98_9ACTN</name>
<organism evidence="1 2">
    <name type="scientific">Streptomyces monticola</name>
    <dbReference type="NCBI Taxonomy" id="2666263"/>
    <lineage>
        <taxon>Bacteria</taxon>
        <taxon>Bacillati</taxon>
        <taxon>Actinomycetota</taxon>
        <taxon>Actinomycetes</taxon>
        <taxon>Kitasatosporales</taxon>
        <taxon>Streptomycetaceae</taxon>
        <taxon>Streptomyces</taxon>
    </lineage>
</organism>
<dbReference type="Proteomes" id="UP001596523">
    <property type="component" value="Unassembled WGS sequence"/>
</dbReference>
<sequence>MLASAGVLALLAGGGLWLLGADSNRYELNFGYGLTMWRKEPLDRLFPDSLGRNDRGLGYDGDGGESLDSPQNASWRRVGISPEKSCDKSLTSEIRRTARELDCQAVLRATYIDPTGNIVVTIALVVFPEGGGKSELADYYTVKKDREAAVMPYAAPGTPAAKWTKDRRNGADVKAAVGQHLPYAFAATAGAADLRSPGSKRGARIPSP</sequence>
<accession>A0ABW2JR98</accession>
<evidence type="ECO:0000313" key="2">
    <source>
        <dbReference type="Proteomes" id="UP001596523"/>
    </source>
</evidence>
<reference evidence="2" key="1">
    <citation type="journal article" date="2019" name="Int. J. Syst. Evol. Microbiol.">
        <title>The Global Catalogue of Microorganisms (GCM) 10K type strain sequencing project: providing services to taxonomists for standard genome sequencing and annotation.</title>
        <authorList>
            <consortium name="The Broad Institute Genomics Platform"/>
            <consortium name="The Broad Institute Genome Sequencing Center for Infectious Disease"/>
            <person name="Wu L."/>
            <person name="Ma J."/>
        </authorList>
    </citation>
    <scope>NUCLEOTIDE SEQUENCE [LARGE SCALE GENOMIC DNA]</scope>
    <source>
        <strain evidence="2">SYNS20</strain>
    </source>
</reference>
<protein>
    <submittedName>
        <fullName evidence="1">Uncharacterized protein</fullName>
    </submittedName>
</protein>
<keyword evidence="2" id="KW-1185">Reference proteome</keyword>
<dbReference type="EMBL" id="JBHTCF010000017">
    <property type="protein sequence ID" value="MFC7308685.1"/>
    <property type="molecule type" value="Genomic_DNA"/>
</dbReference>
<gene>
    <name evidence="1" type="ORF">ACFQVC_31270</name>
</gene>
<comment type="caution">
    <text evidence="1">The sequence shown here is derived from an EMBL/GenBank/DDBJ whole genome shotgun (WGS) entry which is preliminary data.</text>
</comment>